<dbReference type="EMBL" id="JBHTJZ010000024">
    <property type="protein sequence ID" value="MFD0960736.1"/>
    <property type="molecule type" value="Genomic_DNA"/>
</dbReference>
<dbReference type="Proteomes" id="UP001596989">
    <property type="component" value="Unassembled WGS sequence"/>
</dbReference>
<evidence type="ECO:0000259" key="7">
    <source>
        <dbReference type="Pfam" id="PF00892"/>
    </source>
</evidence>
<evidence type="ECO:0000313" key="9">
    <source>
        <dbReference type="Proteomes" id="UP001596989"/>
    </source>
</evidence>
<proteinExistence type="inferred from homology"/>
<comment type="similarity">
    <text evidence="2">Belongs to the EamA transporter family.</text>
</comment>
<protein>
    <submittedName>
        <fullName evidence="8">DMT family transporter</fullName>
    </submittedName>
</protein>
<dbReference type="PANTHER" id="PTHR32322">
    <property type="entry name" value="INNER MEMBRANE TRANSPORTER"/>
    <property type="match status" value="1"/>
</dbReference>
<feature type="transmembrane region" description="Helical" evidence="6">
    <location>
        <begin position="124"/>
        <end position="141"/>
    </location>
</feature>
<evidence type="ECO:0000256" key="2">
    <source>
        <dbReference type="ARBA" id="ARBA00007362"/>
    </source>
</evidence>
<feature type="domain" description="EamA" evidence="7">
    <location>
        <begin position="154"/>
        <end position="291"/>
    </location>
</feature>
<reference evidence="9" key="1">
    <citation type="journal article" date="2019" name="Int. J. Syst. Evol. Microbiol.">
        <title>The Global Catalogue of Microorganisms (GCM) 10K type strain sequencing project: providing services to taxonomists for standard genome sequencing and annotation.</title>
        <authorList>
            <consortium name="The Broad Institute Genomics Platform"/>
            <consortium name="The Broad Institute Genome Sequencing Center for Infectious Disease"/>
            <person name="Wu L."/>
            <person name="Ma J."/>
        </authorList>
    </citation>
    <scope>NUCLEOTIDE SEQUENCE [LARGE SCALE GENOMIC DNA]</scope>
    <source>
        <strain evidence="9">CCUG 59129</strain>
    </source>
</reference>
<dbReference type="InterPro" id="IPR000620">
    <property type="entry name" value="EamA_dom"/>
</dbReference>
<comment type="caution">
    <text evidence="8">The sequence shown here is derived from an EMBL/GenBank/DDBJ whole genome shotgun (WGS) entry which is preliminary data.</text>
</comment>
<accession>A0ABW3HTB7</accession>
<dbReference type="Pfam" id="PF00892">
    <property type="entry name" value="EamA"/>
    <property type="match status" value="2"/>
</dbReference>
<feature type="transmembrane region" description="Helical" evidence="6">
    <location>
        <begin position="251"/>
        <end position="268"/>
    </location>
</feature>
<keyword evidence="4 6" id="KW-1133">Transmembrane helix</keyword>
<feature type="transmembrane region" description="Helical" evidence="6">
    <location>
        <begin position="274"/>
        <end position="292"/>
    </location>
</feature>
<dbReference type="Gene3D" id="1.10.3730.20">
    <property type="match status" value="1"/>
</dbReference>
<feature type="transmembrane region" description="Helical" evidence="6">
    <location>
        <begin position="36"/>
        <end position="55"/>
    </location>
</feature>
<dbReference type="RefSeq" id="WP_377565434.1">
    <property type="nucleotide sequence ID" value="NZ_JBHTJZ010000024.1"/>
</dbReference>
<evidence type="ECO:0000313" key="8">
    <source>
        <dbReference type="EMBL" id="MFD0960736.1"/>
    </source>
</evidence>
<organism evidence="8 9">
    <name type="scientific">Paenibacillus chungangensis</name>
    <dbReference type="NCBI Taxonomy" id="696535"/>
    <lineage>
        <taxon>Bacteria</taxon>
        <taxon>Bacillati</taxon>
        <taxon>Bacillota</taxon>
        <taxon>Bacilli</taxon>
        <taxon>Bacillales</taxon>
        <taxon>Paenibacillaceae</taxon>
        <taxon>Paenibacillus</taxon>
    </lineage>
</organism>
<evidence type="ECO:0000256" key="4">
    <source>
        <dbReference type="ARBA" id="ARBA00022989"/>
    </source>
</evidence>
<feature type="transmembrane region" description="Helical" evidence="6">
    <location>
        <begin position="186"/>
        <end position="206"/>
    </location>
</feature>
<gene>
    <name evidence="8" type="ORF">ACFQ2I_15205</name>
</gene>
<evidence type="ECO:0000256" key="3">
    <source>
        <dbReference type="ARBA" id="ARBA00022692"/>
    </source>
</evidence>
<dbReference type="InterPro" id="IPR037185">
    <property type="entry name" value="EmrE-like"/>
</dbReference>
<feature type="transmembrane region" description="Helical" evidence="6">
    <location>
        <begin position="153"/>
        <end position="174"/>
    </location>
</feature>
<dbReference type="SUPFAM" id="SSF103481">
    <property type="entry name" value="Multidrug resistance efflux transporter EmrE"/>
    <property type="match status" value="2"/>
</dbReference>
<evidence type="ECO:0000256" key="5">
    <source>
        <dbReference type="ARBA" id="ARBA00023136"/>
    </source>
</evidence>
<sequence length="319" mass="35376">MNQKFVIYLGLAFIAAVWGVNFGLARWAMDVFAPELFVFLRFGLTVPLIFLFLRWKEGSVGIALRDLWKLALYGFIGVTILEIAVMYSVKYTTIANASLLNVAPWPIFTALLAPLFTKEKVTRVLAIGGVLAVAGVTFIIVGGKEGFSFSSQYMWGNMIAIGISLLGAVYNLSYMSLMEKYSPLRVTAWITLFGVIFLLPFTWGTWSSVKWTELDVSVWAVLFYNVFFCTFLAFIIWNIGMKRIGASRANFYRYVVPASAAVTGYLMFGETVTLWQLLGVSLIAAGLLGITLERQPKEEGIPSKPAVIASMPKSVPKKS</sequence>
<feature type="transmembrane region" description="Helical" evidence="6">
    <location>
        <begin position="67"/>
        <end position="87"/>
    </location>
</feature>
<keyword evidence="9" id="KW-1185">Reference proteome</keyword>
<keyword evidence="3 6" id="KW-0812">Transmembrane</keyword>
<keyword evidence="5 6" id="KW-0472">Membrane</keyword>
<feature type="transmembrane region" description="Helical" evidence="6">
    <location>
        <begin position="218"/>
        <end position="239"/>
    </location>
</feature>
<feature type="domain" description="EamA" evidence="7">
    <location>
        <begin position="10"/>
        <end position="140"/>
    </location>
</feature>
<name>A0ABW3HTB7_9BACL</name>
<feature type="transmembrane region" description="Helical" evidence="6">
    <location>
        <begin position="5"/>
        <end position="24"/>
    </location>
</feature>
<feature type="transmembrane region" description="Helical" evidence="6">
    <location>
        <begin position="99"/>
        <end position="117"/>
    </location>
</feature>
<dbReference type="InterPro" id="IPR050638">
    <property type="entry name" value="AA-Vitamin_Transporters"/>
</dbReference>
<evidence type="ECO:0000256" key="1">
    <source>
        <dbReference type="ARBA" id="ARBA00004127"/>
    </source>
</evidence>
<evidence type="ECO:0000256" key="6">
    <source>
        <dbReference type="SAM" id="Phobius"/>
    </source>
</evidence>
<dbReference type="PANTHER" id="PTHR32322:SF2">
    <property type="entry name" value="EAMA DOMAIN-CONTAINING PROTEIN"/>
    <property type="match status" value="1"/>
</dbReference>
<comment type="subcellular location">
    <subcellularLocation>
        <location evidence="1">Endomembrane system</location>
        <topology evidence="1">Multi-pass membrane protein</topology>
    </subcellularLocation>
</comment>